<sequence length="1089" mass="123716">MSSSSSNHHWIYDVFINFRGEDVRSNFVSHLYAALSNAGIHTFMDHKLRKGTELGPELLRAIEGSQIAIVVFSKNYANSRWCLKELVKIMECYASYGQVVLPIFYDVDPSDVRQQHGDFGKALEALAQSLLHIRRGNVLTELGKWERALTQVANFSGWDMRNSRNEAEQVTDILKQVLAKLGNTFLSVAKFPVGLESRKEEVIKFIENKSRKGCVIGIWGMGGSGKTTIAKAIYNQIHRRFVDRSFIENIREVCETDSRGHVHLQEQLLFDVLKSKVKIHSVGMGITMIEKRLCGKRTLVVLDDVNNFEQLNTLCGNLKWIGLGSVLIVTTRDVRILDLLEVDCVFEMKEMDESESLELFSWHAFREASPRKDFTKLSKNVVAYCGGLPLALEVLGSYLYQRRKKEWTSVLSKLKLIPNDQVQEKLRISFDGLGDHMEKDIFLDICCFFIGKDRTYVTKILNDCGLYADIGITILLERSLIKVEKKNKLAVHDLLRDMGREIVRQTSPKELEKRSRLWVQEEVIDVLTEHSGTEAIEGLALKLQTTTRACFNTKAFEKMKRLRLLQLDHVQLDGDYDYLHKNLRWVCWQGFPLKYIPGNFYQEHAVAIDLKHSNLKYVWKEPQLLVKLKFLNLSHSKFLTNTPDFSKLPNLEKLILKDCPSLHTIHQSIGDLHKLVLINFKDCINLSNLPMNTYKLKYVKTLILSGCSKVDRLEEDIMQMESLVSLIADNTAIKQVPFSILKSKSIGYISLCGYEGLARDVFPSIIWSWMSPSMNPLSHIHPFWDMSSSLVSMDVHANNLSHLAPRLSTLSKLRSVLVQCDTQIELSKEVKTIMDGVCGVNFTESGIASSTSQISQHPLRCDLIGMGSYQDVFNTLNKSILEGLTANESCDGFLPNDNYPYWLTHTGEGYSVPFIMPEESDCCMKGMILCVVYSSPSKSTAVECLVSVLMVNYTKCTFQMFKQDTIISFNDEDWLGLTSNLGPGDNVEIFVAFGHGLTVNKTTIYLVYDQSLTVKIEQSPEVKMEQSPEVKMEQSPEVIVKPSPKVTREPSPNVKTEPSMNSKKNNYTRLTKRLRECLCLSGHVMLEPN</sequence>
<evidence type="ECO:0000256" key="3">
    <source>
        <dbReference type="ARBA" id="ARBA00023027"/>
    </source>
</evidence>
<dbReference type="Proteomes" id="UP001367508">
    <property type="component" value="Unassembled WGS sequence"/>
</dbReference>
<dbReference type="InterPro" id="IPR027417">
    <property type="entry name" value="P-loop_NTPase"/>
</dbReference>
<dbReference type="SUPFAM" id="SSF52540">
    <property type="entry name" value="P-loop containing nucleoside triphosphate hydrolases"/>
    <property type="match status" value="1"/>
</dbReference>
<evidence type="ECO:0000259" key="5">
    <source>
        <dbReference type="PROSITE" id="PS50104"/>
    </source>
</evidence>
<dbReference type="InterPro" id="IPR058192">
    <property type="entry name" value="WHD_ROQ1-like"/>
</dbReference>
<dbReference type="Gene3D" id="3.40.50.10140">
    <property type="entry name" value="Toll/interleukin-1 receptor homology (TIR) domain"/>
    <property type="match status" value="1"/>
</dbReference>
<dbReference type="AlphaFoldDB" id="A0AAN9JUH9"/>
<comment type="caution">
    <text evidence="6">The sequence shown here is derived from an EMBL/GenBank/DDBJ whole genome shotgun (WGS) entry which is preliminary data.</text>
</comment>
<evidence type="ECO:0000256" key="4">
    <source>
        <dbReference type="SAM" id="MobiDB-lite"/>
    </source>
</evidence>
<feature type="domain" description="TIR" evidence="5">
    <location>
        <begin position="10"/>
        <end position="181"/>
    </location>
</feature>
<dbReference type="EMBL" id="JAYMYQ010000011">
    <property type="protein sequence ID" value="KAK7304559.1"/>
    <property type="molecule type" value="Genomic_DNA"/>
</dbReference>
<dbReference type="Gene3D" id="1.10.8.430">
    <property type="entry name" value="Helical domain of apoptotic protease-activating factors"/>
    <property type="match status" value="1"/>
</dbReference>
<keyword evidence="2" id="KW-0677">Repeat</keyword>
<dbReference type="GO" id="GO:0006952">
    <property type="term" value="P:defense response"/>
    <property type="evidence" value="ECO:0007669"/>
    <property type="project" value="InterPro"/>
</dbReference>
<evidence type="ECO:0000256" key="2">
    <source>
        <dbReference type="ARBA" id="ARBA00022737"/>
    </source>
</evidence>
<dbReference type="InterPro" id="IPR002182">
    <property type="entry name" value="NB-ARC"/>
</dbReference>
<organism evidence="6 7">
    <name type="scientific">Canavalia gladiata</name>
    <name type="common">Sword bean</name>
    <name type="synonym">Dolichos gladiatus</name>
    <dbReference type="NCBI Taxonomy" id="3824"/>
    <lineage>
        <taxon>Eukaryota</taxon>
        <taxon>Viridiplantae</taxon>
        <taxon>Streptophyta</taxon>
        <taxon>Embryophyta</taxon>
        <taxon>Tracheophyta</taxon>
        <taxon>Spermatophyta</taxon>
        <taxon>Magnoliopsida</taxon>
        <taxon>eudicotyledons</taxon>
        <taxon>Gunneridae</taxon>
        <taxon>Pentapetalae</taxon>
        <taxon>rosids</taxon>
        <taxon>fabids</taxon>
        <taxon>Fabales</taxon>
        <taxon>Fabaceae</taxon>
        <taxon>Papilionoideae</taxon>
        <taxon>50 kb inversion clade</taxon>
        <taxon>NPAAA clade</taxon>
        <taxon>indigoferoid/millettioid clade</taxon>
        <taxon>Phaseoleae</taxon>
        <taxon>Canavalia</taxon>
    </lineage>
</organism>
<dbReference type="InterPro" id="IPR032675">
    <property type="entry name" value="LRR_dom_sf"/>
</dbReference>
<feature type="compositionally biased region" description="Polar residues" evidence="4">
    <location>
        <begin position="1053"/>
        <end position="1067"/>
    </location>
</feature>
<evidence type="ECO:0000313" key="6">
    <source>
        <dbReference type="EMBL" id="KAK7304559.1"/>
    </source>
</evidence>
<dbReference type="Pfam" id="PF01582">
    <property type="entry name" value="TIR"/>
    <property type="match status" value="1"/>
</dbReference>
<dbReference type="InterPro" id="IPR000157">
    <property type="entry name" value="TIR_dom"/>
</dbReference>
<keyword evidence="1" id="KW-0433">Leucine-rich repeat</keyword>
<dbReference type="InterPro" id="IPR042197">
    <property type="entry name" value="Apaf_helical"/>
</dbReference>
<keyword evidence="7" id="KW-1185">Reference proteome</keyword>
<feature type="region of interest" description="Disordered" evidence="4">
    <location>
        <begin position="1043"/>
        <end position="1067"/>
    </location>
</feature>
<keyword evidence="3" id="KW-0520">NAD</keyword>
<dbReference type="Gene3D" id="3.40.50.300">
    <property type="entry name" value="P-loop containing nucleotide triphosphate hydrolases"/>
    <property type="match status" value="1"/>
</dbReference>
<dbReference type="InterPro" id="IPR035897">
    <property type="entry name" value="Toll_tir_struct_dom_sf"/>
</dbReference>
<dbReference type="PROSITE" id="PS50104">
    <property type="entry name" value="TIR"/>
    <property type="match status" value="1"/>
</dbReference>
<evidence type="ECO:0000256" key="1">
    <source>
        <dbReference type="ARBA" id="ARBA00022614"/>
    </source>
</evidence>
<dbReference type="SUPFAM" id="SSF52058">
    <property type="entry name" value="L domain-like"/>
    <property type="match status" value="1"/>
</dbReference>
<protein>
    <recommendedName>
        <fullName evidence="5">TIR domain-containing protein</fullName>
    </recommendedName>
</protein>
<dbReference type="Gene3D" id="3.80.10.10">
    <property type="entry name" value="Ribonuclease Inhibitor"/>
    <property type="match status" value="1"/>
</dbReference>
<dbReference type="InterPro" id="IPR044974">
    <property type="entry name" value="Disease_R_plants"/>
</dbReference>
<name>A0AAN9JUH9_CANGL</name>
<dbReference type="PANTHER" id="PTHR11017:SF560">
    <property type="entry name" value="RESISTANCE PROTEIN (TIR-NBS-LRR CLASS), PUTATIVE-RELATED"/>
    <property type="match status" value="1"/>
</dbReference>
<proteinExistence type="predicted"/>
<reference evidence="6 7" key="1">
    <citation type="submission" date="2024-01" db="EMBL/GenBank/DDBJ databases">
        <title>The genomes of 5 underutilized Papilionoideae crops provide insights into root nodulation and disease resistanc.</title>
        <authorList>
            <person name="Jiang F."/>
        </authorList>
    </citation>
    <scope>NUCLEOTIDE SEQUENCE [LARGE SCALE GENOMIC DNA]</scope>
    <source>
        <strain evidence="6">LVBAO_FW01</strain>
        <tissue evidence="6">Leaves</tissue>
    </source>
</reference>
<dbReference type="Pfam" id="PF23282">
    <property type="entry name" value="WHD_ROQ1"/>
    <property type="match status" value="1"/>
</dbReference>
<dbReference type="PRINTS" id="PR00364">
    <property type="entry name" value="DISEASERSIST"/>
</dbReference>
<dbReference type="Pfam" id="PF00931">
    <property type="entry name" value="NB-ARC"/>
    <property type="match status" value="1"/>
</dbReference>
<gene>
    <name evidence="6" type="ORF">VNO77_42440</name>
</gene>
<dbReference type="FunFam" id="3.40.50.10140:FF:000007">
    <property type="entry name" value="Disease resistance protein (TIR-NBS-LRR class)"/>
    <property type="match status" value="1"/>
</dbReference>
<dbReference type="GO" id="GO:0043531">
    <property type="term" value="F:ADP binding"/>
    <property type="evidence" value="ECO:0007669"/>
    <property type="project" value="InterPro"/>
</dbReference>
<dbReference type="SMART" id="SM00255">
    <property type="entry name" value="TIR"/>
    <property type="match status" value="1"/>
</dbReference>
<dbReference type="PANTHER" id="PTHR11017">
    <property type="entry name" value="LEUCINE-RICH REPEAT-CONTAINING PROTEIN"/>
    <property type="match status" value="1"/>
</dbReference>
<dbReference type="SUPFAM" id="SSF52200">
    <property type="entry name" value="Toll/Interleukin receptor TIR domain"/>
    <property type="match status" value="1"/>
</dbReference>
<evidence type="ECO:0000313" key="7">
    <source>
        <dbReference type="Proteomes" id="UP001367508"/>
    </source>
</evidence>
<dbReference type="GO" id="GO:0007165">
    <property type="term" value="P:signal transduction"/>
    <property type="evidence" value="ECO:0007669"/>
    <property type="project" value="InterPro"/>
</dbReference>
<accession>A0AAN9JUH9</accession>